<protein>
    <submittedName>
        <fullName evidence="1">Uncharacterized protein</fullName>
    </submittedName>
</protein>
<reference evidence="2" key="1">
    <citation type="journal article" date="2022" name="Mol. Ecol. Resour.">
        <title>The genomes of chicory, endive, great burdock and yacon provide insights into Asteraceae palaeo-polyploidization history and plant inulin production.</title>
        <authorList>
            <person name="Fan W."/>
            <person name="Wang S."/>
            <person name="Wang H."/>
            <person name="Wang A."/>
            <person name="Jiang F."/>
            <person name="Liu H."/>
            <person name="Zhao H."/>
            <person name="Xu D."/>
            <person name="Zhang Y."/>
        </authorList>
    </citation>
    <scope>NUCLEOTIDE SEQUENCE [LARGE SCALE GENOMIC DNA]</scope>
    <source>
        <strain evidence="2">cv. Yunnan</strain>
    </source>
</reference>
<accession>A0ACB9CBP0</accession>
<evidence type="ECO:0000313" key="1">
    <source>
        <dbReference type="EMBL" id="KAI3731653.1"/>
    </source>
</evidence>
<dbReference type="EMBL" id="CM042038">
    <property type="protein sequence ID" value="KAI3731653.1"/>
    <property type="molecule type" value="Genomic_DNA"/>
</dbReference>
<gene>
    <name evidence="1" type="ORF">L1987_62842</name>
</gene>
<comment type="caution">
    <text evidence="1">The sequence shown here is derived from an EMBL/GenBank/DDBJ whole genome shotgun (WGS) entry which is preliminary data.</text>
</comment>
<organism evidence="1 2">
    <name type="scientific">Smallanthus sonchifolius</name>
    <dbReference type="NCBI Taxonomy" id="185202"/>
    <lineage>
        <taxon>Eukaryota</taxon>
        <taxon>Viridiplantae</taxon>
        <taxon>Streptophyta</taxon>
        <taxon>Embryophyta</taxon>
        <taxon>Tracheophyta</taxon>
        <taxon>Spermatophyta</taxon>
        <taxon>Magnoliopsida</taxon>
        <taxon>eudicotyledons</taxon>
        <taxon>Gunneridae</taxon>
        <taxon>Pentapetalae</taxon>
        <taxon>asterids</taxon>
        <taxon>campanulids</taxon>
        <taxon>Asterales</taxon>
        <taxon>Asteraceae</taxon>
        <taxon>Asteroideae</taxon>
        <taxon>Heliantheae alliance</taxon>
        <taxon>Millerieae</taxon>
        <taxon>Smallanthus</taxon>
    </lineage>
</organism>
<dbReference type="Proteomes" id="UP001056120">
    <property type="component" value="Linkage Group LG21"/>
</dbReference>
<name>A0ACB9CBP0_9ASTR</name>
<proteinExistence type="predicted"/>
<evidence type="ECO:0000313" key="2">
    <source>
        <dbReference type="Proteomes" id="UP001056120"/>
    </source>
</evidence>
<keyword evidence="2" id="KW-1185">Reference proteome</keyword>
<reference evidence="1 2" key="2">
    <citation type="journal article" date="2022" name="Mol. Ecol. Resour.">
        <title>The genomes of chicory, endive, great burdock and yacon provide insights into Asteraceae paleo-polyploidization history and plant inulin production.</title>
        <authorList>
            <person name="Fan W."/>
            <person name="Wang S."/>
            <person name="Wang H."/>
            <person name="Wang A."/>
            <person name="Jiang F."/>
            <person name="Liu H."/>
            <person name="Zhao H."/>
            <person name="Xu D."/>
            <person name="Zhang Y."/>
        </authorList>
    </citation>
    <scope>NUCLEOTIDE SEQUENCE [LARGE SCALE GENOMIC DNA]</scope>
    <source>
        <strain evidence="2">cv. Yunnan</strain>
        <tissue evidence="1">Leaves</tissue>
    </source>
</reference>
<sequence length="355" mass="39269">MASGSSSSSMMFVRTDGTSHSKEVMTQSQQESNLALSASLVPSQPESSCKFFLLSLIYQIYRNPNTDDVVVVVVSPTTLLDANRCVCEVCFKGYPRKQNLLLHQRVHNLHFTLKRTQNDPVPRKVYLCPEPTCAHHNRSHAIMDFGGLRKHYLRKHCTEKNYKCNTCPKAYSVQSDLTAHSKICSSGGTRFSRGKYFHTLDLLGDNSIKTNRNEKISTLLDPNSNAYTSPYQSQLRQFGPDPIDLMTEPSLGLNFNYENPPTFFSPSSIHQSYDIGMNLMGDCGNANYGTGEGSNSILDGGVMLNPSTSLNFTPARYNLSLNLMHNPVTGSSSDGGSHEQVGYKGYGHFDYSGGV</sequence>